<name>A0A9W7BEV7_9STRA</name>
<keyword evidence="2" id="KW-0812">Transmembrane</keyword>
<evidence type="ECO:0000313" key="5">
    <source>
        <dbReference type="Proteomes" id="UP001165160"/>
    </source>
</evidence>
<feature type="chain" id="PRO_5040770438" description="EGF-like domain-containing protein" evidence="3">
    <location>
        <begin position="27"/>
        <end position="722"/>
    </location>
</feature>
<gene>
    <name evidence="4" type="ORF">TrVE_jg6266</name>
</gene>
<feature type="compositionally biased region" description="Basic and acidic residues" evidence="1">
    <location>
        <begin position="711"/>
        <end position="722"/>
    </location>
</feature>
<accession>A0A9W7BEV7</accession>
<protein>
    <recommendedName>
        <fullName evidence="6">EGF-like domain-containing protein</fullName>
    </recommendedName>
</protein>
<evidence type="ECO:0000313" key="4">
    <source>
        <dbReference type="EMBL" id="GMH89771.1"/>
    </source>
</evidence>
<sequence length="722" mass="78738">MYMLHVLPPLLIVLTLLTLAYHAVNAKSTCPNVLPQNYYAERDTEASWRPITNQVFPVNEGFAPEQKFLPVDNNGKPTMTPCELYELQNYCLARLNYYRVENPAFSTTVNSPHEYDGKRRNIDKDSAKRRPFKPVNAKMMQCQNEKVLSDLIITYDSPCSHPSYKFSCGQAEFQRVGENSCCKRKCDDLQSCKASLDKCLSQMWNEGKDIMANEAQGFNGGEMVFHYVAMLNPNKEFAACGFGFIHEGGDNYVLMNQAFYEPKDLFSRFDSSSYPKVIDLNDNDVSTMVDKPGVGIVDLRMTDLEKVQGNNLEWTKGPHKTYFKSSWSLPCTDTCSDPSTNRATDNSCISCHGKDYSNANTDPPPATLDCDGVPNGNKVLDACGKCGGNGQSCIDCDGVLNGNKVLDACGECGGNGLSCAPVKCKKSSNPAANGNLPNGRFYCINGGSISGNVGDCRCTNCDSGYWGPNCETALACFATEEPEDDGSDGMFYCLRGEIRGSTGNCRCARCRDGYTGDNCNLPPSVPDPTPPPVPTPTPPPVRTPATLPPVPTPTPPPADCVDNDTFISPPLYASTRGAPCTYFCESPYATCEDLISVNYPNSPNYGDAVRENCPSCCATRCSMQPGPLNAAALQGQEDEEQQPQGDEVTIITGSDEEKVSSIVFGATFGSIAVVAIVAGVGFKRRNENRRNQNMDEDDRNLSLEDMPLSPLKDRSREVPELA</sequence>
<evidence type="ECO:0008006" key="6">
    <source>
        <dbReference type="Google" id="ProtNLM"/>
    </source>
</evidence>
<keyword evidence="3" id="KW-0732">Signal</keyword>
<keyword evidence="2" id="KW-0472">Membrane</keyword>
<evidence type="ECO:0000256" key="1">
    <source>
        <dbReference type="SAM" id="MobiDB-lite"/>
    </source>
</evidence>
<feature type="compositionally biased region" description="Pro residues" evidence="1">
    <location>
        <begin position="523"/>
        <end position="558"/>
    </location>
</feature>
<reference evidence="5" key="1">
    <citation type="journal article" date="2023" name="Commun. Biol.">
        <title>Genome analysis of Parmales, the sister group of diatoms, reveals the evolutionary specialization of diatoms from phago-mixotrophs to photoautotrophs.</title>
        <authorList>
            <person name="Ban H."/>
            <person name="Sato S."/>
            <person name="Yoshikawa S."/>
            <person name="Yamada K."/>
            <person name="Nakamura Y."/>
            <person name="Ichinomiya M."/>
            <person name="Sato N."/>
            <person name="Blanc-Mathieu R."/>
            <person name="Endo H."/>
            <person name="Kuwata A."/>
            <person name="Ogata H."/>
        </authorList>
    </citation>
    <scope>NUCLEOTIDE SEQUENCE [LARGE SCALE GENOMIC DNA]</scope>
    <source>
        <strain evidence="5">NIES 3699</strain>
    </source>
</reference>
<evidence type="ECO:0000256" key="3">
    <source>
        <dbReference type="SAM" id="SignalP"/>
    </source>
</evidence>
<proteinExistence type="predicted"/>
<evidence type="ECO:0000256" key="2">
    <source>
        <dbReference type="SAM" id="Phobius"/>
    </source>
</evidence>
<feature type="region of interest" description="Disordered" evidence="1">
    <location>
        <begin position="688"/>
        <end position="722"/>
    </location>
</feature>
<dbReference type="Proteomes" id="UP001165160">
    <property type="component" value="Unassembled WGS sequence"/>
</dbReference>
<dbReference type="AlphaFoldDB" id="A0A9W7BEV7"/>
<keyword evidence="5" id="KW-1185">Reference proteome</keyword>
<feature type="signal peptide" evidence="3">
    <location>
        <begin position="1"/>
        <end position="26"/>
    </location>
</feature>
<dbReference type="EMBL" id="BRXX01000098">
    <property type="protein sequence ID" value="GMH89771.1"/>
    <property type="molecule type" value="Genomic_DNA"/>
</dbReference>
<feature type="region of interest" description="Disordered" evidence="1">
    <location>
        <begin position="521"/>
        <end position="558"/>
    </location>
</feature>
<organism evidence="4 5">
    <name type="scientific">Triparma verrucosa</name>
    <dbReference type="NCBI Taxonomy" id="1606542"/>
    <lineage>
        <taxon>Eukaryota</taxon>
        <taxon>Sar</taxon>
        <taxon>Stramenopiles</taxon>
        <taxon>Ochrophyta</taxon>
        <taxon>Bolidophyceae</taxon>
        <taxon>Parmales</taxon>
        <taxon>Triparmaceae</taxon>
        <taxon>Triparma</taxon>
    </lineage>
</organism>
<comment type="caution">
    <text evidence="4">The sequence shown here is derived from an EMBL/GenBank/DDBJ whole genome shotgun (WGS) entry which is preliminary data.</text>
</comment>
<feature type="transmembrane region" description="Helical" evidence="2">
    <location>
        <begin position="662"/>
        <end position="682"/>
    </location>
</feature>
<keyword evidence="2" id="KW-1133">Transmembrane helix</keyword>